<reference evidence="6 7" key="1">
    <citation type="submission" date="2024-01" db="EMBL/GenBank/DDBJ databases">
        <title>The diversity of rhizobia nodulating Mimosa spp. in eleven states of Brazil covering several biomes is determined by host plant, location, and edaphic factors.</title>
        <authorList>
            <person name="Rouws L."/>
            <person name="Barauna A."/>
            <person name="Beukes C."/>
            <person name="De Faria S.M."/>
            <person name="Gross E."/>
            <person name="Dos Reis Junior F.B."/>
            <person name="Simon M."/>
            <person name="Maluk M."/>
            <person name="Odee D.W."/>
            <person name="Kenicer G."/>
            <person name="Young J.P.W."/>
            <person name="Reis V.M."/>
            <person name="Zilli J."/>
            <person name="James E.K."/>
        </authorList>
    </citation>
    <scope>NUCLEOTIDE SEQUENCE [LARGE SCALE GENOMIC DNA]</scope>
    <source>
        <strain evidence="6 7">JPY77</strain>
    </source>
</reference>
<accession>A0ABU9QMI1</accession>
<evidence type="ECO:0000313" key="7">
    <source>
        <dbReference type="Proteomes" id="UP001494588"/>
    </source>
</evidence>
<keyword evidence="4" id="KW-0804">Transcription</keyword>
<feature type="domain" description="HTH lysR-type" evidence="5">
    <location>
        <begin position="20"/>
        <end position="72"/>
    </location>
</feature>
<dbReference type="GO" id="GO:0003677">
    <property type="term" value="F:DNA binding"/>
    <property type="evidence" value="ECO:0007669"/>
    <property type="project" value="UniProtKB-KW"/>
</dbReference>
<dbReference type="Gene3D" id="3.40.190.10">
    <property type="entry name" value="Periplasmic binding protein-like II"/>
    <property type="match status" value="2"/>
</dbReference>
<dbReference type="Pfam" id="PF03466">
    <property type="entry name" value="LysR_substrate"/>
    <property type="match status" value="1"/>
</dbReference>
<evidence type="ECO:0000256" key="4">
    <source>
        <dbReference type="ARBA" id="ARBA00023163"/>
    </source>
</evidence>
<evidence type="ECO:0000256" key="3">
    <source>
        <dbReference type="ARBA" id="ARBA00023125"/>
    </source>
</evidence>
<dbReference type="PROSITE" id="PS50931">
    <property type="entry name" value="HTH_LYSR"/>
    <property type="match status" value="1"/>
</dbReference>
<protein>
    <submittedName>
        <fullName evidence="6">DNA-binding transcriptional regulator DsdC</fullName>
    </submittedName>
</protein>
<dbReference type="SUPFAM" id="SSF46785">
    <property type="entry name" value="Winged helix' DNA-binding domain"/>
    <property type="match status" value="1"/>
</dbReference>
<evidence type="ECO:0000313" key="6">
    <source>
        <dbReference type="EMBL" id="MEM5290275.1"/>
    </source>
</evidence>
<dbReference type="InterPro" id="IPR058163">
    <property type="entry name" value="LysR-type_TF_proteobact-type"/>
</dbReference>
<keyword evidence="7" id="KW-1185">Reference proteome</keyword>
<dbReference type="Gene3D" id="1.10.10.10">
    <property type="entry name" value="Winged helix-like DNA-binding domain superfamily/Winged helix DNA-binding domain"/>
    <property type="match status" value="1"/>
</dbReference>
<proteinExistence type="inferred from homology"/>
<dbReference type="SUPFAM" id="SSF53850">
    <property type="entry name" value="Periplasmic binding protein-like II"/>
    <property type="match status" value="1"/>
</dbReference>
<dbReference type="NCBIfam" id="NF007491">
    <property type="entry name" value="PRK10086.1"/>
    <property type="match status" value="1"/>
</dbReference>
<dbReference type="InterPro" id="IPR000847">
    <property type="entry name" value="LysR_HTH_N"/>
</dbReference>
<organism evidence="6 7">
    <name type="scientific">Paraburkholderia sabiae</name>
    <dbReference type="NCBI Taxonomy" id="273251"/>
    <lineage>
        <taxon>Bacteria</taxon>
        <taxon>Pseudomonadati</taxon>
        <taxon>Pseudomonadota</taxon>
        <taxon>Betaproteobacteria</taxon>
        <taxon>Burkholderiales</taxon>
        <taxon>Burkholderiaceae</taxon>
        <taxon>Paraburkholderia</taxon>
    </lineage>
</organism>
<keyword evidence="2" id="KW-0805">Transcription regulation</keyword>
<dbReference type="RefSeq" id="WP_201658888.1">
    <property type="nucleotide sequence ID" value="NZ_CAJHCS010000032.1"/>
</dbReference>
<dbReference type="Proteomes" id="UP001494588">
    <property type="component" value="Unassembled WGS sequence"/>
</dbReference>
<keyword evidence="3 6" id="KW-0238">DNA-binding</keyword>
<sequence>MYNLPPRIADRLDSGQFANLHTFLVVARYRSFSKAAEELCLTSGAVSHRIKRLENALGMDLFVRLTRQIALTSDGERLFSILQRTMSELAAALAPASEEQVEGRITVYARPSLAACWLVPKLADFAGKFPGVSVDLRVGNEPIDFRTRNIDLAIDYTRGPFPGLISYKLMDESVAPVCSPSYAAEHSLVGSPANLVDCTLLHDSLAWNNASHDAEWALWCDQHVPEATTNRRSFTFDRSDLCITAAENHLGVAMGRKHLVQSHIENGTLVLPFGPFSEASPYSYYLVHQPEDLPRRAGVFVEWLREIARSSSS</sequence>
<gene>
    <name evidence="6" type="primary">dsdC</name>
    <name evidence="6" type="ORF">V4C55_31580</name>
</gene>
<name>A0ABU9QMI1_9BURK</name>
<dbReference type="PANTHER" id="PTHR30537">
    <property type="entry name" value="HTH-TYPE TRANSCRIPTIONAL REGULATOR"/>
    <property type="match status" value="1"/>
</dbReference>
<dbReference type="CDD" id="cd08432">
    <property type="entry name" value="PBP2_GcdR_TrpI_HvrB_AmpR_like"/>
    <property type="match status" value="1"/>
</dbReference>
<evidence type="ECO:0000259" key="5">
    <source>
        <dbReference type="PROSITE" id="PS50931"/>
    </source>
</evidence>
<dbReference type="EMBL" id="JAZHGC010000034">
    <property type="protein sequence ID" value="MEM5290275.1"/>
    <property type="molecule type" value="Genomic_DNA"/>
</dbReference>
<dbReference type="PANTHER" id="PTHR30537:SF32">
    <property type="entry name" value="HTH-TYPE TRANSCRIPTIONAL REGULATOR DSDC"/>
    <property type="match status" value="1"/>
</dbReference>
<dbReference type="InterPro" id="IPR036390">
    <property type="entry name" value="WH_DNA-bd_sf"/>
</dbReference>
<dbReference type="InterPro" id="IPR005119">
    <property type="entry name" value="LysR_subst-bd"/>
</dbReference>
<evidence type="ECO:0000256" key="1">
    <source>
        <dbReference type="ARBA" id="ARBA00009437"/>
    </source>
</evidence>
<dbReference type="Pfam" id="PF00126">
    <property type="entry name" value="HTH_1"/>
    <property type="match status" value="1"/>
</dbReference>
<comment type="similarity">
    <text evidence="1">Belongs to the LysR transcriptional regulatory family.</text>
</comment>
<dbReference type="InterPro" id="IPR036388">
    <property type="entry name" value="WH-like_DNA-bd_sf"/>
</dbReference>
<evidence type="ECO:0000256" key="2">
    <source>
        <dbReference type="ARBA" id="ARBA00023015"/>
    </source>
</evidence>
<dbReference type="PRINTS" id="PR00039">
    <property type="entry name" value="HTHLYSR"/>
</dbReference>
<comment type="caution">
    <text evidence="6">The sequence shown here is derived from an EMBL/GenBank/DDBJ whole genome shotgun (WGS) entry which is preliminary data.</text>
</comment>